<dbReference type="Proteomes" id="UP000184147">
    <property type="component" value="Unassembled WGS sequence"/>
</dbReference>
<feature type="transmembrane region" description="Helical" evidence="1">
    <location>
        <begin position="60"/>
        <end position="78"/>
    </location>
</feature>
<feature type="transmembrane region" description="Helical" evidence="1">
    <location>
        <begin position="32"/>
        <end position="53"/>
    </location>
</feature>
<dbReference type="OrthoDB" id="1361010at2"/>
<evidence type="ECO:0000256" key="1">
    <source>
        <dbReference type="SAM" id="Phobius"/>
    </source>
</evidence>
<keyword evidence="1" id="KW-0472">Membrane</keyword>
<feature type="transmembrane region" description="Helical" evidence="1">
    <location>
        <begin position="84"/>
        <end position="103"/>
    </location>
</feature>
<evidence type="ECO:0008006" key="4">
    <source>
        <dbReference type="Google" id="ProtNLM"/>
    </source>
</evidence>
<evidence type="ECO:0000313" key="3">
    <source>
        <dbReference type="Proteomes" id="UP000184147"/>
    </source>
</evidence>
<keyword evidence="3" id="KW-1185">Reference proteome</keyword>
<keyword evidence="1" id="KW-0812">Transmembrane</keyword>
<reference evidence="2 3" key="1">
    <citation type="submission" date="2016-11" db="EMBL/GenBank/DDBJ databases">
        <authorList>
            <person name="Jaros S."/>
            <person name="Januszkiewicz K."/>
            <person name="Wedrychowicz H."/>
        </authorList>
    </citation>
    <scope>NUCLEOTIDE SEQUENCE [LARGE SCALE GENOMIC DNA]</scope>
    <source>
        <strain evidence="2 3">DSM 25660</strain>
    </source>
</reference>
<dbReference type="RefSeq" id="WP_073362635.1">
    <property type="nucleotide sequence ID" value="NZ_FQVQ01000005.1"/>
</dbReference>
<name>A0A1M5A3P4_9FLAO</name>
<protein>
    <recommendedName>
        <fullName evidence="4">YhhN-like protein</fullName>
    </recommendedName>
</protein>
<dbReference type="AlphaFoldDB" id="A0A1M5A3P4"/>
<feature type="transmembrane region" description="Helical" evidence="1">
    <location>
        <begin position="9"/>
        <end position="26"/>
    </location>
</feature>
<evidence type="ECO:0000313" key="2">
    <source>
        <dbReference type="EMBL" id="SHF24462.1"/>
    </source>
</evidence>
<dbReference type="EMBL" id="FQVQ01000005">
    <property type="protein sequence ID" value="SHF24462.1"/>
    <property type="molecule type" value="Genomic_DNA"/>
</dbReference>
<feature type="transmembrane region" description="Helical" evidence="1">
    <location>
        <begin position="142"/>
        <end position="162"/>
    </location>
</feature>
<proteinExistence type="predicted"/>
<dbReference type="STRING" id="1124188.SAMN05444377_105121"/>
<feature type="transmembrane region" description="Helical" evidence="1">
    <location>
        <begin position="169"/>
        <end position="187"/>
    </location>
</feature>
<keyword evidence="1" id="KW-1133">Transmembrane helix</keyword>
<gene>
    <name evidence="2" type="ORF">SAMN05444377_105121</name>
</gene>
<sequence length="234" mass="26911">MNSKRSHQLVTGFTVLYFINGGVELVGEYFRILPVIYVSKPLIPLILLGMYFWISKQKSFVFLGIMVFSALTNLLFIPNTVESLFYGIICFTIHRLFLLYFILNHVKIKYWLAFMLATLPLAFIFFYLFAANDVPDNAVAMVFFHNIIAAVFGGIAISVYVMDDNQVHSLLLISILLFLGLQLVIYIEKYYLAEVHSQIMRPLAMLLNVLGFYAFYRFALAAESPNFNRSTFRS</sequence>
<accession>A0A1M5A3P4</accession>
<feature type="transmembrane region" description="Helical" evidence="1">
    <location>
        <begin position="199"/>
        <end position="220"/>
    </location>
</feature>
<feature type="transmembrane region" description="Helical" evidence="1">
    <location>
        <begin position="110"/>
        <end position="130"/>
    </location>
</feature>
<organism evidence="2 3">
    <name type="scientific">Flavobacterium fontis</name>
    <dbReference type="NCBI Taxonomy" id="1124188"/>
    <lineage>
        <taxon>Bacteria</taxon>
        <taxon>Pseudomonadati</taxon>
        <taxon>Bacteroidota</taxon>
        <taxon>Flavobacteriia</taxon>
        <taxon>Flavobacteriales</taxon>
        <taxon>Flavobacteriaceae</taxon>
        <taxon>Flavobacterium</taxon>
    </lineage>
</organism>